<dbReference type="GO" id="GO:0033065">
    <property type="term" value="C:Rad51C-XRCC3 complex"/>
    <property type="evidence" value="ECO:0007669"/>
    <property type="project" value="TreeGrafter"/>
</dbReference>
<keyword evidence="3" id="KW-0227">DNA damage</keyword>
<evidence type="ECO:0000256" key="1">
    <source>
        <dbReference type="ARBA" id="ARBA00004123"/>
    </source>
</evidence>
<evidence type="ECO:0000313" key="8">
    <source>
        <dbReference type="EMBL" id="SCU99769.1"/>
    </source>
</evidence>
<dbReference type="Gene3D" id="3.40.50.300">
    <property type="entry name" value="P-loop containing nucleotide triphosphate hydrolases"/>
    <property type="match status" value="1"/>
</dbReference>
<evidence type="ECO:0000256" key="3">
    <source>
        <dbReference type="ARBA" id="ARBA00022763"/>
    </source>
</evidence>
<evidence type="ECO:0000256" key="2">
    <source>
        <dbReference type="ARBA" id="ARBA00022741"/>
    </source>
</evidence>
<dbReference type="PANTHER" id="PTHR46239">
    <property type="entry name" value="DNA REPAIR PROTEIN RAD51 HOMOLOG 3 RAD51C"/>
    <property type="match status" value="1"/>
</dbReference>
<dbReference type="GO" id="GO:0005657">
    <property type="term" value="C:replication fork"/>
    <property type="evidence" value="ECO:0007669"/>
    <property type="project" value="TreeGrafter"/>
</dbReference>
<name>A0A1G4K787_9SACH</name>
<dbReference type="OrthoDB" id="5957327at2759"/>
<protein>
    <submittedName>
        <fullName evidence="8">LANO_0F03554g1_1</fullName>
    </submittedName>
</protein>
<dbReference type="InterPro" id="IPR052093">
    <property type="entry name" value="HR_Repair_Mediator"/>
</dbReference>
<dbReference type="Proteomes" id="UP000189911">
    <property type="component" value="Chromosome F"/>
</dbReference>
<evidence type="ECO:0000256" key="4">
    <source>
        <dbReference type="ARBA" id="ARBA00022840"/>
    </source>
</evidence>
<organism evidence="8 9">
    <name type="scientific">Lachancea nothofagi CBS 11611</name>
    <dbReference type="NCBI Taxonomy" id="1266666"/>
    <lineage>
        <taxon>Eukaryota</taxon>
        <taxon>Fungi</taxon>
        <taxon>Dikarya</taxon>
        <taxon>Ascomycota</taxon>
        <taxon>Saccharomycotina</taxon>
        <taxon>Saccharomycetes</taxon>
        <taxon>Saccharomycetales</taxon>
        <taxon>Saccharomycetaceae</taxon>
        <taxon>Lachancea</taxon>
    </lineage>
</organism>
<dbReference type="GO" id="GO:0008821">
    <property type="term" value="F:crossover junction DNA endonuclease activity"/>
    <property type="evidence" value="ECO:0007669"/>
    <property type="project" value="TreeGrafter"/>
</dbReference>
<dbReference type="GO" id="GO:0005524">
    <property type="term" value="F:ATP binding"/>
    <property type="evidence" value="ECO:0007669"/>
    <property type="project" value="UniProtKB-KW"/>
</dbReference>
<accession>A0A1G4K787</accession>
<dbReference type="PANTHER" id="PTHR46239:SF1">
    <property type="entry name" value="DNA REPAIR PROTEIN RAD51 HOMOLOG 3"/>
    <property type="match status" value="1"/>
</dbReference>
<keyword evidence="6" id="KW-0539">Nucleus</keyword>
<evidence type="ECO:0000256" key="5">
    <source>
        <dbReference type="ARBA" id="ARBA00023204"/>
    </source>
</evidence>
<keyword evidence="5" id="KW-0234">DNA repair</keyword>
<keyword evidence="4" id="KW-0067">ATP-binding</keyword>
<sequence>MSLGISLSQLIVENPEPLFSGHEALDEALGGFQPRSIYEVFGPPGIGKIDFGIKLVENALVDQLATLWIDAHQTTRLDHLLGLKRTKLDKFSHYVYFFKELVEQSTEAIQANEYSLIVIRGLSKVVTDYLYECCQSQGTETAHQFKNKSLITLFTLMTKYAHRCKSTIVMLNDAMNTSFTTSSNSRNDPWATQFTSYTEESPFLVKSHKRKAVQVLRSALVANLGVGNKDQVWEVFIRRRIGFLWEWDGSRPWTRVPKKHKIAVIQDMANCTEVVVPLAEKHAPGDLHHALPLELGLAGSTHEQEHVSINPVETSLTESSLRDAKRPKRAASEENSQLPFTPRLTHLQNTHPDPNEQTQAVLYDSEG</sequence>
<dbReference type="GO" id="GO:0000707">
    <property type="term" value="P:meiotic DNA recombinase assembly"/>
    <property type="evidence" value="ECO:0007669"/>
    <property type="project" value="TreeGrafter"/>
</dbReference>
<feature type="compositionally biased region" description="Polar residues" evidence="7">
    <location>
        <begin position="346"/>
        <end position="357"/>
    </location>
</feature>
<evidence type="ECO:0000256" key="6">
    <source>
        <dbReference type="ARBA" id="ARBA00023242"/>
    </source>
</evidence>
<reference evidence="9" key="1">
    <citation type="submission" date="2016-03" db="EMBL/GenBank/DDBJ databases">
        <authorList>
            <person name="Devillers Hugo."/>
        </authorList>
    </citation>
    <scope>NUCLEOTIDE SEQUENCE [LARGE SCALE GENOMIC DNA]</scope>
</reference>
<dbReference type="GO" id="GO:0000400">
    <property type="term" value="F:four-way junction DNA binding"/>
    <property type="evidence" value="ECO:0007669"/>
    <property type="project" value="TreeGrafter"/>
</dbReference>
<dbReference type="GO" id="GO:0033063">
    <property type="term" value="C:Rad51B-Rad51C-Rad51D-XRCC2 complex"/>
    <property type="evidence" value="ECO:0007669"/>
    <property type="project" value="TreeGrafter"/>
</dbReference>
<evidence type="ECO:0000313" key="9">
    <source>
        <dbReference type="Proteomes" id="UP000189911"/>
    </source>
</evidence>
<keyword evidence="9" id="KW-1185">Reference proteome</keyword>
<dbReference type="InterPro" id="IPR027417">
    <property type="entry name" value="P-loop_NTPase"/>
</dbReference>
<evidence type="ECO:0000256" key="7">
    <source>
        <dbReference type="SAM" id="MobiDB-lite"/>
    </source>
</evidence>
<dbReference type="SUPFAM" id="SSF52540">
    <property type="entry name" value="P-loop containing nucleoside triphosphate hydrolases"/>
    <property type="match status" value="1"/>
</dbReference>
<keyword evidence="2" id="KW-0547">Nucleotide-binding</keyword>
<gene>
    <name evidence="8" type="ORF">LANO_0F03554G</name>
</gene>
<feature type="region of interest" description="Disordered" evidence="7">
    <location>
        <begin position="302"/>
        <end position="357"/>
    </location>
</feature>
<dbReference type="EMBL" id="LT598452">
    <property type="protein sequence ID" value="SCU99769.1"/>
    <property type="molecule type" value="Genomic_DNA"/>
</dbReference>
<dbReference type="AlphaFoldDB" id="A0A1G4K787"/>
<dbReference type="GO" id="GO:0007131">
    <property type="term" value="P:reciprocal meiotic recombination"/>
    <property type="evidence" value="ECO:0007669"/>
    <property type="project" value="TreeGrafter"/>
</dbReference>
<comment type="subcellular location">
    <subcellularLocation>
        <location evidence="1">Nucleus</location>
    </subcellularLocation>
</comment>
<proteinExistence type="predicted"/>